<sequence>MKLLRPLLIRLLPSCRQVTEMLLLAQERPPSTRERLLVAIHMPLCAACPRFRQQLSLMKQASARWRRYSEDEGLG</sequence>
<proteinExistence type="predicted"/>
<evidence type="ECO:0000313" key="2">
    <source>
        <dbReference type="Proteomes" id="UP001238603"/>
    </source>
</evidence>
<protein>
    <submittedName>
        <fullName evidence="1">Zf-HC2 domain-containing protein</fullName>
    </submittedName>
</protein>
<dbReference type="Proteomes" id="UP001238603">
    <property type="component" value="Unassembled WGS sequence"/>
</dbReference>
<comment type="caution">
    <text evidence="1">The sequence shown here is derived from an EMBL/GenBank/DDBJ whole genome shotgun (WGS) entry which is preliminary data.</text>
</comment>
<gene>
    <name evidence="1" type="ORF">QRD43_21620</name>
</gene>
<organism evidence="1 2">
    <name type="scientific">Roseateles subflavus</name>
    <dbReference type="NCBI Taxonomy" id="3053353"/>
    <lineage>
        <taxon>Bacteria</taxon>
        <taxon>Pseudomonadati</taxon>
        <taxon>Pseudomonadota</taxon>
        <taxon>Betaproteobacteria</taxon>
        <taxon>Burkholderiales</taxon>
        <taxon>Sphaerotilaceae</taxon>
        <taxon>Roseateles</taxon>
    </lineage>
</organism>
<reference evidence="1 2" key="1">
    <citation type="submission" date="2023-06" db="EMBL/GenBank/DDBJ databases">
        <title>Pelomonas sp. APW6 16S ribosomal RNA gene genome sequencing and assembly.</title>
        <authorList>
            <person name="Woo H."/>
        </authorList>
    </citation>
    <scope>NUCLEOTIDE SEQUENCE [LARGE SCALE GENOMIC DNA]</scope>
    <source>
        <strain evidence="1 2">APW6</strain>
    </source>
</reference>
<dbReference type="RefSeq" id="WP_285984591.1">
    <property type="nucleotide sequence ID" value="NZ_JASVDS010000009.1"/>
</dbReference>
<keyword evidence="2" id="KW-1185">Reference proteome</keyword>
<dbReference type="EMBL" id="JASVDS010000009">
    <property type="protein sequence ID" value="MDL5034518.1"/>
    <property type="molecule type" value="Genomic_DNA"/>
</dbReference>
<accession>A0ABT7LNW7</accession>
<name>A0ABT7LNW7_9BURK</name>
<evidence type="ECO:0000313" key="1">
    <source>
        <dbReference type="EMBL" id="MDL5034518.1"/>
    </source>
</evidence>